<dbReference type="InterPro" id="IPR057602">
    <property type="entry name" value="Zfn-CCCH_PARP12"/>
</dbReference>
<organism evidence="15 16">
    <name type="scientific">Denticeps clupeoides</name>
    <name type="common">denticle herring</name>
    <dbReference type="NCBI Taxonomy" id="299321"/>
    <lineage>
        <taxon>Eukaryota</taxon>
        <taxon>Metazoa</taxon>
        <taxon>Chordata</taxon>
        <taxon>Craniata</taxon>
        <taxon>Vertebrata</taxon>
        <taxon>Euteleostomi</taxon>
        <taxon>Actinopterygii</taxon>
        <taxon>Neopterygii</taxon>
        <taxon>Teleostei</taxon>
        <taxon>Clupei</taxon>
        <taxon>Clupeiformes</taxon>
        <taxon>Denticipitoidei</taxon>
        <taxon>Denticipitidae</taxon>
        <taxon>Denticeps</taxon>
    </lineage>
</organism>
<evidence type="ECO:0000256" key="9">
    <source>
        <dbReference type="ARBA" id="ARBA00023242"/>
    </source>
</evidence>
<dbReference type="Pfam" id="PF25261">
    <property type="entry name" value="zf-CCCH_PARP12"/>
    <property type="match status" value="1"/>
</dbReference>
<dbReference type="GO" id="GO:0003950">
    <property type="term" value="F:NAD+ poly-ADP-ribosyltransferase activity"/>
    <property type="evidence" value="ECO:0007669"/>
    <property type="project" value="InterPro"/>
</dbReference>
<dbReference type="GeneID" id="114766597"/>
<dbReference type="AlphaFoldDB" id="A0AAY4DK68"/>
<dbReference type="Ensembl" id="ENSDCDT00010056118.1">
    <property type="protein sequence ID" value="ENSDCDP00010045927.1"/>
    <property type="gene ID" value="ENSDCDG00010028192.1"/>
</dbReference>
<dbReference type="GeneTree" id="ENSGT00940000154649"/>
<comment type="subcellular location">
    <subcellularLocation>
        <location evidence="2">Cytoplasm</location>
    </subcellularLocation>
    <subcellularLocation>
        <location evidence="1">Nucleus</location>
    </subcellularLocation>
</comment>
<dbReference type="Proteomes" id="UP000694580">
    <property type="component" value="Chromosome 17"/>
</dbReference>
<evidence type="ECO:0000256" key="10">
    <source>
        <dbReference type="ARBA" id="ARBA00024347"/>
    </source>
</evidence>
<dbReference type="Pfam" id="PF00642">
    <property type="entry name" value="zf-CCCH"/>
    <property type="match status" value="1"/>
</dbReference>
<keyword evidence="9" id="KW-0539">Nucleus</keyword>
<reference evidence="15" key="3">
    <citation type="submission" date="2025-09" db="UniProtKB">
        <authorList>
            <consortium name="Ensembl"/>
        </authorList>
    </citation>
    <scope>IDENTIFICATION</scope>
</reference>
<dbReference type="GO" id="GO:0005737">
    <property type="term" value="C:cytoplasm"/>
    <property type="evidence" value="ECO:0007669"/>
    <property type="project" value="UniProtKB-SubCell"/>
</dbReference>
<keyword evidence="5 11" id="KW-0479">Metal-binding</keyword>
<dbReference type="InterPro" id="IPR037197">
    <property type="entry name" value="WWE_dom_sf"/>
</dbReference>
<evidence type="ECO:0000256" key="4">
    <source>
        <dbReference type="ARBA" id="ARBA00022553"/>
    </source>
</evidence>
<dbReference type="CDD" id="cd01439">
    <property type="entry name" value="TCCD_inducible_PARP_like"/>
    <property type="match status" value="1"/>
</dbReference>
<dbReference type="SUPFAM" id="SSF56399">
    <property type="entry name" value="ADP-ribosylation"/>
    <property type="match status" value="1"/>
</dbReference>
<feature type="zinc finger region" description="C3H1-type" evidence="11">
    <location>
        <begin position="88"/>
        <end position="110"/>
    </location>
</feature>
<dbReference type="SUPFAM" id="SSF117839">
    <property type="entry name" value="WWE domain"/>
    <property type="match status" value="1"/>
</dbReference>
<dbReference type="PROSITE" id="PS51059">
    <property type="entry name" value="PARP_CATALYTIC"/>
    <property type="match status" value="1"/>
</dbReference>
<keyword evidence="8 11" id="KW-0862">Zinc</keyword>
<evidence type="ECO:0000256" key="8">
    <source>
        <dbReference type="ARBA" id="ARBA00022833"/>
    </source>
</evidence>
<dbReference type="InterPro" id="IPR012317">
    <property type="entry name" value="Poly(ADP-ribose)pol_cat_dom"/>
</dbReference>
<evidence type="ECO:0000256" key="11">
    <source>
        <dbReference type="PROSITE-ProRule" id="PRU00723"/>
    </source>
</evidence>
<dbReference type="PANTHER" id="PTHR45740">
    <property type="entry name" value="POLY [ADP-RIBOSE] POLYMERASE"/>
    <property type="match status" value="1"/>
</dbReference>
<feature type="zinc finger region" description="C3H1-type" evidence="11">
    <location>
        <begin position="253"/>
        <end position="280"/>
    </location>
</feature>
<feature type="domain" description="PARP catalytic" evidence="14">
    <location>
        <begin position="457"/>
        <end position="650"/>
    </location>
</feature>
<proteinExistence type="inferred from homology"/>
<keyword evidence="3" id="KW-0963">Cytoplasm</keyword>
<dbReference type="InterPro" id="IPR004170">
    <property type="entry name" value="WWE_dom"/>
</dbReference>
<dbReference type="PROSITE" id="PS50918">
    <property type="entry name" value="WWE"/>
    <property type="match status" value="1"/>
</dbReference>
<evidence type="ECO:0000256" key="3">
    <source>
        <dbReference type="ARBA" id="ARBA00022490"/>
    </source>
</evidence>
<dbReference type="Pfam" id="PF24356">
    <property type="entry name" value="WHD_PARP12"/>
    <property type="match status" value="1"/>
</dbReference>
<evidence type="ECO:0000259" key="13">
    <source>
        <dbReference type="PROSITE" id="PS50918"/>
    </source>
</evidence>
<evidence type="ECO:0000313" key="15">
    <source>
        <dbReference type="Ensembl" id="ENSDCDP00010045927.1"/>
    </source>
</evidence>
<evidence type="ECO:0000259" key="12">
    <source>
        <dbReference type="PROSITE" id="PS50103"/>
    </source>
</evidence>
<sequence length="650" mass="73493">MSSLVAAGVTQVLCRSDGSLRFQQLRRVLGQKMTVADSVLSAVLTDEDRFVVVRDVSGTRRDSLVVARTSLRLCPDAGCGGGCGDLHLCRYSVCGKCRFGAKCKNPHVLSSAHNCAVLDRAGLVDLSLSEVCLLLLQNDSALLPEICSHYNKGNGEHGSCKFQASCTGLHVCQHFLLGDCKFGASCKRAHTFTSNSMKILGRRGLSPENIGILEKIYKNRLLIAGERPVQMAEKSPPAVERCSRQRTTSSVSEDSSEICLFFIRQSCSFKEKCIRLHCRLPYKWQLLDQDGKTWRDLEHGEDVEKDYCDPARNSSSGPQPVDFLKMTCGGRPVRRLSTASSVTKPPHFILTTEWRWYWRDDAGSWTEYGQQNDAKQQTAITSQTLENIFLADTDAEFPFSIAGHDYILYLKDMYQVNIKYRTKRAVRRRPRFLSGQDVEDKLRSGSVEASSSSSVDVPAHWDKAALPNFTYKMVPLSNTDAEYRLMEELFKRTMTKNKIHGIRRVQNPSLWRVFQWQKQQMKQRNGGSDVDERYLFHGTDGSLLEAICEQNFDWRMCGVHGSHYGKGSYFARDACYSDRYCKSRSSTKVMFVGRVLVGDFVKGNSSYVRPPARKVGKGFYDCCVDNEVNPSIFVIFEKYQIYPEFIVEYS</sequence>
<keyword evidence="6" id="KW-0677">Repeat</keyword>
<evidence type="ECO:0000313" key="16">
    <source>
        <dbReference type="Proteomes" id="UP000694580"/>
    </source>
</evidence>
<dbReference type="Gene3D" id="3.90.228.10">
    <property type="match status" value="1"/>
</dbReference>
<gene>
    <name evidence="15" type="primary">LOC114766597</name>
</gene>
<accession>A0AAY4DK68</accession>
<feature type="domain" description="C3H1-type" evidence="12">
    <location>
        <begin position="171"/>
        <end position="193"/>
    </location>
</feature>
<dbReference type="GO" id="GO:0008270">
    <property type="term" value="F:zinc ion binding"/>
    <property type="evidence" value="ECO:0007669"/>
    <property type="project" value="UniProtKB-KW"/>
</dbReference>
<dbReference type="Pfam" id="PF23466">
    <property type="entry name" value="WWE_4"/>
    <property type="match status" value="1"/>
</dbReference>
<comment type="similarity">
    <text evidence="10">Belongs to the ARTD/PARP family.</text>
</comment>
<evidence type="ECO:0000256" key="5">
    <source>
        <dbReference type="ARBA" id="ARBA00022723"/>
    </source>
</evidence>
<dbReference type="GO" id="GO:1990404">
    <property type="term" value="F:NAD+-protein mono-ADP-ribosyltransferase activity"/>
    <property type="evidence" value="ECO:0007669"/>
    <property type="project" value="TreeGrafter"/>
</dbReference>
<feature type="domain" description="WWE" evidence="13">
    <location>
        <begin position="341"/>
        <end position="428"/>
    </location>
</feature>
<dbReference type="InterPro" id="IPR000571">
    <property type="entry name" value="Znf_CCCH"/>
</dbReference>
<evidence type="ECO:0000259" key="14">
    <source>
        <dbReference type="PROSITE" id="PS51059"/>
    </source>
</evidence>
<dbReference type="InterPro" id="IPR051712">
    <property type="entry name" value="ARTD-AVP"/>
</dbReference>
<name>A0AAY4DK68_9TELE</name>
<reference evidence="15" key="2">
    <citation type="submission" date="2025-08" db="UniProtKB">
        <authorList>
            <consortium name="Ensembl"/>
        </authorList>
    </citation>
    <scope>IDENTIFICATION</scope>
</reference>
<keyword evidence="16" id="KW-1185">Reference proteome</keyword>
<feature type="domain" description="C3H1-type" evidence="12">
    <location>
        <begin position="253"/>
        <end position="280"/>
    </location>
</feature>
<evidence type="ECO:0000256" key="7">
    <source>
        <dbReference type="ARBA" id="ARBA00022771"/>
    </source>
</evidence>
<feature type="zinc finger region" description="C3H1-type" evidence="11">
    <location>
        <begin position="171"/>
        <end position="193"/>
    </location>
</feature>
<dbReference type="RefSeq" id="XP_028813393.1">
    <property type="nucleotide sequence ID" value="XM_028957560.1"/>
</dbReference>
<evidence type="ECO:0000256" key="6">
    <source>
        <dbReference type="ARBA" id="ARBA00022737"/>
    </source>
</evidence>
<dbReference type="PANTHER" id="PTHR45740:SF6">
    <property type="entry name" value="PROTEIN MONO-ADP-RIBOSYLTRANSFERASE PARP12"/>
    <property type="match status" value="1"/>
</dbReference>
<dbReference type="Gene3D" id="3.30.1370.210">
    <property type="match status" value="1"/>
</dbReference>
<dbReference type="PROSITE" id="PS50103">
    <property type="entry name" value="ZF_C3H1"/>
    <property type="match status" value="3"/>
</dbReference>
<dbReference type="GO" id="GO:0005634">
    <property type="term" value="C:nucleus"/>
    <property type="evidence" value="ECO:0007669"/>
    <property type="project" value="UniProtKB-SubCell"/>
</dbReference>
<keyword evidence="7 11" id="KW-0863">Zinc-finger</keyword>
<keyword evidence="4" id="KW-0597">Phosphoprotein</keyword>
<protein>
    <submittedName>
        <fullName evidence="15">Uncharacterized protein</fullName>
    </submittedName>
</protein>
<dbReference type="InterPro" id="IPR056226">
    <property type="entry name" value="WH_PARP12"/>
</dbReference>
<dbReference type="Gene3D" id="3.30.720.50">
    <property type="match status" value="1"/>
</dbReference>
<evidence type="ECO:0000256" key="1">
    <source>
        <dbReference type="ARBA" id="ARBA00004123"/>
    </source>
</evidence>
<evidence type="ECO:0000256" key="2">
    <source>
        <dbReference type="ARBA" id="ARBA00004496"/>
    </source>
</evidence>
<reference evidence="15 16" key="1">
    <citation type="submission" date="2020-06" db="EMBL/GenBank/DDBJ databases">
        <authorList>
            <consortium name="Wellcome Sanger Institute Data Sharing"/>
        </authorList>
    </citation>
    <scope>NUCLEOTIDE SEQUENCE [LARGE SCALE GENOMIC DNA]</scope>
</reference>
<dbReference type="Pfam" id="PF02825">
    <property type="entry name" value="WWE"/>
    <property type="match status" value="1"/>
</dbReference>
<dbReference type="SMART" id="SM00356">
    <property type="entry name" value="ZnF_C3H1"/>
    <property type="match status" value="3"/>
</dbReference>
<feature type="domain" description="C3H1-type" evidence="12">
    <location>
        <begin position="88"/>
        <end position="110"/>
    </location>
</feature>
<dbReference type="Pfam" id="PF00644">
    <property type="entry name" value="PARP"/>
    <property type="match status" value="1"/>
</dbReference>